<dbReference type="Gene3D" id="3.10.100.10">
    <property type="entry name" value="Mannose-Binding Protein A, subunit A"/>
    <property type="match status" value="1"/>
</dbReference>
<dbReference type="Pfam" id="PF02369">
    <property type="entry name" value="Big_1"/>
    <property type="match status" value="2"/>
</dbReference>
<dbReference type="PROSITE" id="PS51127">
    <property type="entry name" value="BIG1"/>
    <property type="match status" value="2"/>
</dbReference>
<dbReference type="PANTHER" id="PTHR39576:SF2">
    <property type="entry name" value="ATTACHING AND EFFACING PROTEIN HOMOLOG-RELATED"/>
    <property type="match status" value="1"/>
</dbReference>
<protein>
    <submittedName>
        <fullName evidence="3">Invasin</fullName>
    </submittedName>
</protein>
<dbReference type="InterPro" id="IPR048658">
    <property type="entry name" value="Invasin_D4"/>
</dbReference>
<dbReference type="InterPro" id="IPR003344">
    <property type="entry name" value="Big_1_dom"/>
</dbReference>
<dbReference type="Gene3D" id="2.60.40.1080">
    <property type="match status" value="1"/>
</dbReference>
<dbReference type="PANTHER" id="PTHR39576">
    <property type="entry name" value="ATTACHING AND EFFACING PROTEIN HOMOLOG-RELATED-RELATED"/>
    <property type="match status" value="1"/>
</dbReference>
<comment type="similarity">
    <text evidence="1">Belongs to the intimin/invasin family.</text>
</comment>
<dbReference type="InterPro" id="IPR051715">
    <property type="entry name" value="Intimin-Invasin_domain"/>
</dbReference>
<dbReference type="InterPro" id="IPR013783">
    <property type="entry name" value="Ig-like_fold"/>
</dbReference>
<dbReference type="InterPro" id="IPR016187">
    <property type="entry name" value="CTDL_fold"/>
</dbReference>
<dbReference type="AlphaFoldDB" id="A0A0T9TTQ8"/>
<accession>A0A0T9TTQ8</accession>
<dbReference type="EMBL" id="CQEJ01000008">
    <property type="protein sequence ID" value="CNL01606.1"/>
    <property type="molecule type" value="Genomic_DNA"/>
</dbReference>
<dbReference type="Pfam" id="PF21764">
    <property type="entry name" value="Invasin_D4"/>
    <property type="match status" value="1"/>
</dbReference>
<proteinExistence type="inferred from homology"/>
<feature type="domain" description="Big-1" evidence="2">
    <location>
        <begin position="145"/>
        <end position="234"/>
    </location>
</feature>
<dbReference type="RefSeq" id="WP_004702681.1">
    <property type="nucleotide sequence ID" value="NZ_CQEJ01000008.1"/>
</dbReference>
<feature type="domain" description="Big-1" evidence="2">
    <location>
        <begin position="240"/>
        <end position="331"/>
    </location>
</feature>
<dbReference type="SUPFAM" id="SSF49373">
    <property type="entry name" value="Invasin/intimin cell-adhesion fragments"/>
    <property type="match status" value="3"/>
</dbReference>
<dbReference type="InterPro" id="IPR016186">
    <property type="entry name" value="C-type_lectin-like/link_sf"/>
</dbReference>
<dbReference type="InterPro" id="IPR008964">
    <property type="entry name" value="Invasin/intimin_cell_adhesion"/>
</dbReference>
<dbReference type="GO" id="GO:0009279">
    <property type="term" value="C:cell outer membrane"/>
    <property type="evidence" value="ECO:0007669"/>
    <property type="project" value="TreeGrafter"/>
</dbReference>
<dbReference type="Gene3D" id="2.60.40.10">
    <property type="entry name" value="Immunoglobulins"/>
    <property type="match status" value="2"/>
</dbReference>
<dbReference type="Proteomes" id="UP000041595">
    <property type="component" value="Unassembled WGS sequence"/>
</dbReference>
<dbReference type="eggNOG" id="COG4932">
    <property type="taxonomic scope" value="Bacteria"/>
</dbReference>
<reference evidence="3 4" key="1">
    <citation type="submission" date="2015-03" db="EMBL/GenBank/DDBJ databases">
        <authorList>
            <person name="Murphy D."/>
        </authorList>
    </citation>
    <scope>NUCLEOTIDE SEQUENCE [LARGE SCALE GENOMIC DNA]</scope>
    <source>
        <strain evidence="3 4">IP06005</strain>
    </source>
</reference>
<name>A0A0T9TTQ8_YERAL</name>
<sequence>MRHRSSVFTAFLWRRLLALMVIISPVVLAVQQTTPPVHGRAPTSVLSVNTTTPRVGDIITVTAAFNDADGDAEYGTTYQWLLDGALISGETSPSYTLRLSDILAGSELNIVVTPQTNPGMTEPSTGLPVQLPSPINIKWQRVISRLVWGESPLGVVADGQAMNTVHATVQYLDGTPAVGAAVLFDVDDRGVVSTVQQSDINGVATATVTNTLAGITQVTAHIDDDAQAINVAFIAGPVALVHAEVTQNNAIANGNDDNKVQVNVKDRYNNNIVGETVSFTATNGVTLLSQQGHTDDKGDVTLALNSQAAVTSDVTATTINGMSDTVTVQFFNEVHLTHILVNGASFSANEGFPETGFIGAQFQLVIGEDPTENNAYSWYADQNWVSVDGSGNVRFNQEPTSANNRVIITAEHKINHTSLTYVFIPTTWFRNNSSAIMAPINADAWCGSQGSGYAIPGYDQMTDRVPDFPTGSHRDANGKLWNEWGSMNKYATGWYSGNYWVKELTTEGNARHYVYLGNGNLFSFPLDGSTYVTCSVSL</sequence>
<dbReference type="SUPFAM" id="SSF56436">
    <property type="entry name" value="C-type lectin-like"/>
    <property type="match status" value="1"/>
</dbReference>
<evidence type="ECO:0000313" key="3">
    <source>
        <dbReference type="EMBL" id="CNL01606.1"/>
    </source>
</evidence>
<evidence type="ECO:0000256" key="1">
    <source>
        <dbReference type="ARBA" id="ARBA00010116"/>
    </source>
</evidence>
<organism evidence="3 4">
    <name type="scientific">Yersinia aldovae</name>
    <dbReference type="NCBI Taxonomy" id="29483"/>
    <lineage>
        <taxon>Bacteria</taxon>
        <taxon>Pseudomonadati</taxon>
        <taxon>Pseudomonadota</taxon>
        <taxon>Gammaproteobacteria</taxon>
        <taxon>Enterobacterales</taxon>
        <taxon>Yersiniaceae</taxon>
        <taxon>Yersinia</taxon>
    </lineage>
</organism>
<evidence type="ECO:0000259" key="2">
    <source>
        <dbReference type="PROSITE" id="PS51127"/>
    </source>
</evidence>
<evidence type="ECO:0000313" key="4">
    <source>
        <dbReference type="Proteomes" id="UP000041595"/>
    </source>
</evidence>
<dbReference type="Gene3D" id="2.60.40.2700">
    <property type="match status" value="1"/>
</dbReference>
<dbReference type="SMART" id="SM00634">
    <property type="entry name" value="BID_1"/>
    <property type="match status" value="2"/>
</dbReference>
<gene>
    <name evidence="3" type="ORF">ERS137965_01784</name>
</gene>